<evidence type="ECO:0000259" key="6">
    <source>
        <dbReference type="PROSITE" id="PS50405"/>
    </source>
</evidence>
<organism evidence="7 8">
    <name type="scientific">Acorus calamus</name>
    <name type="common">Sweet flag</name>
    <dbReference type="NCBI Taxonomy" id="4465"/>
    <lineage>
        <taxon>Eukaryota</taxon>
        <taxon>Viridiplantae</taxon>
        <taxon>Streptophyta</taxon>
        <taxon>Embryophyta</taxon>
        <taxon>Tracheophyta</taxon>
        <taxon>Spermatophyta</taxon>
        <taxon>Magnoliopsida</taxon>
        <taxon>Liliopsida</taxon>
        <taxon>Acoraceae</taxon>
        <taxon>Acorus</taxon>
    </lineage>
</organism>
<evidence type="ECO:0000313" key="8">
    <source>
        <dbReference type="Proteomes" id="UP001180020"/>
    </source>
</evidence>
<comment type="caution">
    <text evidence="7">The sequence shown here is derived from an EMBL/GenBank/DDBJ whole genome shotgun (WGS) entry which is preliminary data.</text>
</comment>
<comment type="similarity">
    <text evidence="1">Belongs to the GST superfamily. Phi family.</text>
</comment>
<dbReference type="PANTHER" id="PTHR43900">
    <property type="entry name" value="GLUTATHIONE S-TRANSFERASE RHO"/>
    <property type="match status" value="1"/>
</dbReference>
<protein>
    <recommendedName>
        <fullName evidence="2">glutathione transferase</fullName>
        <ecNumber evidence="2">2.5.1.18</ecNumber>
    </recommendedName>
</protein>
<keyword evidence="8" id="KW-1185">Reference proteome</keyword>
<dbReference type="CDD" id="cd03187">
    <property type="entry name" value="GST_C_Phi"/>
    <property type="match status" value="1"/>
</dbReference>
<dbReference type="SFLD" id="SFLDG00358">
    <property type="entry name" value="Main_(cytGST)"/>
    <property type="match status" value="1"/>
</dbReference>
<dbReference type="InterPro" id="IPR040079">
    <property type="entry name" value="Glutathione_S-Trfase"/>
</dbReference>
<dbReference type="InterPro" id="IPR004046">
    <property type="entry name" value="GST_C"/>
</dbReference>
<dbReference type="Gene3D" id="3.40.30.10">
    <property type="entry name" value="Glutaredoxin"/>
    <property type="match status" value="1"/>
</dbReference>
<reference evidence="7" key="2">
    <citation type="submission" date="2023-06" db="EMBL/GenBank/DDBJ databases">
        <authorList>
            <person name="Ma L."/>
            <person name="Liu K.-W."/>
            <person name="Li Z."/>
            <person name="Hsiao Y.-Y."/>
            <person name="Qi Y."/>
            <person name="Fu T."/>
            <person name="Tang G."/>
            <person name="Zhang D."/>
            <person name="Sun W.-H."/>
            <person name="Liu D.-K."/>
            <person name="Li Y."/>
            <person name="Chen G.-Z."/>
            <person name="Liu X.-D."/>
            <person name="Liao X.-Y."/>
            <person name="Jiang Y.-T."/>
            <person name="Yu X."/>
            <person name="Hao Y."/>
            <person name="Huang J."/>
            <person name="Zhao X.-W."/>
            <person name="Ke S."/>
            <person name="Chen Y.-Y."/>
            <person name="Wu W.-L."/>
            <person name="Hsu J.-L."/>
            <person name="Lin Y.-F."/>
            <person name="Huang M.-D."/>
            <person name="Li C.-Y."/>
            <person name="Huang L."/>
            <person name="Wang Z.-W."/>
            <person name="Zhao X."/>
            <person name="Zhong W.-Y."/>
            <person name="Peng D.-H."/>
            <person name="Ahmad S."/>
            <person name="Lan S."/>
            <person name="Zhang J.-S."/>
            <person name="Tsai W.-C."/>
            <person name="Van De Peer Y."/>
            <person name="Liu Z.-J."/>
        </authorList>
    </citation>
    <scope>NUCLEOTIDE SEQUENCE</scope>
    <source>
        <strain evidence="7">CP</strain>
        <tissue evidence="7">Leaves</tissue>
    </source>
</reference>
<dbReference type="InterPro" id="IPR004045">
    <property type="entry name" value="Glutathione_S-Trfase_N"/>
</dbReference>
<proteinExistence type="inferred from homology"/>
<dbReference type="SUPFAM" id="SSF52833">
    <property type="entry name" value="Thioredoxin-like"/>
    <property type="match status" value="1"/>
</dbReference>
<reference evidence="7" key="1">
    <citation type="journal article" date="2023" name="Nat. Commun.">
        <title>Diploid and tetraploid genomes of Acorus and the evolution of monocots.</title>
        <authorList>
            <person name="Ma L."/>
            <person name="Liu K.W."/>
            <person name="Li Z."/>
            <person name="Hsiao Y.Y."/>
            <person name="Qi Y."/>
            <person name="Fu T."/>
            <person name="Tang G.D."/>
            <person name="Zhang D."/>
            <person name="Sun W.H."/>
            <person name="Liu D.K."/>
            <person name="Li Y."/>
            <person name="Chen G.Z."/>
            <person name="Liu X.D."/>
            <person name="Liao X.Y."/>
            <person name="Jiang Y.T."/>
            <person name="Yu X."/>
            <person name="Hao Y."/>
            <person name="Huang J."/>
            <person name="Zhao X.W."/>
            <person name="Ke S."/>
            <person name="Chen Y.Y."/>
            <person name="Wu W.L."/>
            <person name="Hsu J.L."/>
            <person name="Lin Y.F."/>
            <person name="Huang M.D."/>
            <person name="Li C.Y."/>
            <person name="Huang L."/>
            <person name="Wang Z.W."/>
            <person name="Zhao X."/>
            <person name="Zhong W.Y."/>
            <person name="Peng D.H."/>
            <person name="Ahmad S."/>
            <person name="Lan S."/>
            <person name="Zhang J.S."/>
            <person name="Tsai W.C."/>
            <person name="Van de Peer Y."/>
            <person name="Liu Z.J."/>
        </authorList>
    </citation>
    <scope>NUCLEOTIDE SEQUENCE</scope>
    <source>
        <strain evidence="7">CP</strain>
    </source>
</reference>
<dbReference type="GO" id="GO:0004364">
    <property type="term" value="F:glutathione transferase activity"/>
    <property type="evidence" value="ECO:0007669"/>
    <property type="project" value="UniProtKB-EC"/>
</dbReference>
<dbReference type="Proteomes" id="UP001180020">
    <property type="component" value="Unassembled WGS sequence"/>
</dbReference>
<dbReference type="GO" id="GO:0006749">
    <property type="term" value="P:glutathione metabolic process"/>
    <property type="evidence" value="ECO:0007669"/>
    <property type="project" value="TreeGrafter"/>
</dbReference>
<dbReference type="AlphaFoldDB" id="A0AAV9D724"/>
<dbReference type="GO" id="GO:0009636">
    <property type="term" value="P:response to toxic substance"/>
    <property type="evidence" value="ECO:0007669"/>
    <property type="project" value="UniProtKB-ARBA"/>
</dbReference>
<comment type="catalytic activity">
    <reaction evidence="4">
        <text>RX + glutathione = an S-substituted glutathione + a halide anion + H(+)</text>
        <dbReference type="Rhea" id="RHEA:16437"/>
        <dbReference type="ChEBI" id="CHEBI:15378"/>
        <dbReference type="ChEBI" id="CHEBI:16042"/>
        <dbReference type="ChEBI" id="CHEBI:17792"/>
        <dbReference type="ChEBI" id="CHEBI:57925"/>
        <dbReference type="ChEBI" id="CHEBI:90779"/>
        <dbReference type="EC" id="2.5.1.18"/>
    </reaction>
</comment>
<dbReference type="InterPro" id="IPR036282">
    <property type="entry name" value="Glutathione-S-Trfase_C_sf"/>
</dbReference>
<dbReference type="FunFam" id="1.20.1050.10:FF:000004">
    <property type="entry name" value="Glutathione S-transferase F2"/>
    <property type="match status" value="1"/>
</dbReference>
<dbReference type="SFLD" id="SFLDS00019">
    <property type="entry name" value="Glutathione_Transferase_(cytos"/>
    <property type="match status" value="1"/>
</dbReference>
<evidence type="ECO:0000256" key="2">
    <source>
        <dbReference type="ARBA" id="ARBA00012452"/>
    </source>
</evidence>
<name>A0AAV9D724_ACOCL</name>
<accession>A0AAV9D724</accession>
<feature type="domain" description="GST N-terminal" evidence="5">
    <location>
        <begin position="2"/>
        <end position="84"/>
    </location>
</feature>
<dbReference type="Gene3D" id="1.20.1050.10">
    <property type="match status" value="1"/>
</dbReference>
<dbReference type="InterPro" id="IPR034347">
    <property type="entry name" value="GST_Phi_C"/>
</dbReference>
<sequence length="242" mass="28460">MEIARVYGHLTLPDVRRVLACLHEKEVRFEAVDGSMSYQDLPLFFKLQATGHVPADPAFEDGQTKLFDSRVICRYVAEKYVKQGNQRLLGRDFLERASIERWLKLEENRFEPPSSALVFHLAFAPHFKLKPDRVLIEKSERDLMKVLDIYDQRLSENRFLAGEEFTLADLFHLPNSDYIINSTDKGYLFSKRKNVSRWWEDISTRPSWKKCHQTFPSFHIFHYPSIPNHLPIFTHFVNSNSL</sequence>
<feature type="domain" description="GST C-terminal" evidence="6">
    <location>
        <begin position="92"/>
        <end position="226"/>
    </location>
</feature>
<dbReference type="Pfam" id="PF00043">
    <property type="entry name" value="GST_C"/>
    <property type="match status" value="1"/>
</dbReference>
<dbReference type="GO" id="GO:0005737">
    <property type="term" value="C:cytoplasm"/>
    <property type="evidence" value="ECO:0007669"/>
    <property type="project" value="TreeGrafter"/>
</dbReference>
<dbReference type="InterPro" id="IPR036249">
    <property type="entry name" value="Thioredoxin-like_sf"/>
</dbReference>
<evidence type="ECO:0000313" key="7">
    <source>
        <dbReference type="EMBL" id="KAK1295972.1"/>
    </source>
</evidence>
<dbReference type="EMBL" id="JAUJYO010000015">
    <property type="protein sequence ID" value="KAK1295972.1"/>
    <property type="molecule type" value="Genomic_DNA"/>
</dbReference>
<dbReference type="PANTHER" id="PTHR43900:SF96">
    <property type="entry name" value="GLUTATHIONE TRANSFERASE"/>
    <property type="match status" value="1"/>
</dbReference>
<dbReference type="Pfam" id="PF02798">
    <property type="entry name" value="GST_N"/>
    <property type="match status" value="1"/>
</dbReference>
<evidence type="ECO:0000256" key="4">
    <source>
        <dbReference type="ARBA" id="ARBA00047960"/>
    </source>
</evidence>
<gene>
    <name evidence="7" type="primary">GSTF11</name>
    <name evidence="7" type="ORF">QJS10_CPB15g00330</name>
</gene>
<evidence type="ECO:0000256" key="3">
    <source>
        <dbReference type="ARBA" id="ARBA00022679"/>
    </source>
</evidence>
<dbReference type="SUPFAM" id="SSF47616">
    <property type="entry name" value="GST C-terminal domain-like"/>
    <property type="match status" value="1"/>
</dbReference>
<dbReference type="InterPro" id="IPR010987">
    <property type="entry name" value="Glutathione-S-Trfase_C-like"/>
</dbReference>
<dbReference type="EC" id="2.5.1.18" evidence="2"/>
<dbReference type="PROSITE" id="PS50404">
    <property type="entry name" value="GST_NTER"/>
    <property type="match status" value="1"/>
</dbReference>
<evidence type="ECO:0000259" key="5">
    <source>
        <dbReference type="PROSITE" id="PS50404"/>
    </source>
</evidence>
<dbReference type="GO" id="GO:0043295">
    <property type="term" value="F:glutathione binding"/>
    <property type="evidence" value="ECO:0007669"/>
    <property type="project" value="TreeGrafter"/>
</dbReference>
<dbReference type="PROSITE" id="PS50405">
    <property type="entry name" value="GST_CTER"/>
    <property type="match status" value="1"/>
</dbReference>
<evidence type="ECO:0000256" key="1">
    <source>
        <dbReference type="ARBA" id="ARBA00010128"/>
    </source>
</evidence>
<keyword evidence="3" id="KW-0808">Transferase</keyword>